<dbReference type="EMBL" id="CP036525">
    <property type="protein sequence ID" value="QDT04799.1"/>
    <property type="molecule type" value="Genomic_DNA"/>
</dbReference>
<proteinExistence type="predicted"/>
<dbReference type="Proteomes" id="UP000318538">
    <property type="component" value="Chromosome"/>
</dbReference>
<feature type="compositionally biased region" description="Polar residues" evidence="1">
    <location>
        <begin position="1"/>
        <end position="10"/>
    </location>
</feature>
<feature type="region of interest" description="Disordered" evidence="1">
    <location>
        <begin position="1"/>
        <end position="21"/>
    </location>
</feature>
<protein>
    <recommendedName>
        <fullName evidence="4">BON domain protein</fullName>
    </recommendedName>
</protein>
<dbReference type="RefSeq" id="WP_145170601.1">
    <property type="nucleotide sequence ID" value="NZ_CP036525.1"/>
</dbReference>
<organism evidence="2 3">
    <name type="scientific">Rubripirellula lacrimiformis</name>
    <dbReference type="NCBI Taxonomy" id="1930273"/>
    <lineage>
        <taxon>Bacteria</taxon>
        <taxon>Pseudomonadati</taxon>
        <taxon>Planctomycetota</taxon>
        <taxon>Planctomycetia</taxon>
        <taxon>Pirellulales</taxon>
        <taxon>Pirellulaceae</taxon>
        <taxon>Rubripirellula</taxon>
    </lineage>
</organism>
<dbReference type="OrthoDB" id="291907at2"/>
<evidence type="ECO:0000256" key="1">
    <source>
        <dbReference type="SAM" id="MobiDB-lite"/>
    </source>
</evidence>
<dbReference type="AlphaFoldDB" id="A0A517NCD9"/>
<name>A0A517NCD9_9BACT</name>
<sequence length="87" mass="9456">MNQSEPQMTETPIDADSPPNDVDLKQRVNESLLKLGYVQAKFVSETAGKVTIECTDTDRNDQCVMQVAVRLLPGVTSVAFVASEGAR</sequence>
<keyword evidence="3" id="KW-1185">Reference proteome</keyword>
<reference evidence="2 3" key="1">
    <citation type="submission" date="2019-02" db="EMBL/GenBank/DDBJ databases">
        <title>Deep-cultivation of Planctomycetes and their phenomic and genomic characterization uncovers novel biology.</title>
        <authorList>
            <person name="Wiegand S."/>
            <person name="Jogler M."/>
            <person name="Boedeker C."/>
            <person name="Pinto D."/>
            <person name="Vollmers J."/>
            <person name="Rivas-Marin E."/>
            <person name="Kohn T."/>
            <person name="Peeters S.H."/>
            <person name="Heuer A."/>
            <person name="Rast P."/>
            <person name="Oberbeckmann S."/>
            <person name="Bunk B."/>
            <person name="Jeske O."/>
            <person name="Meyerdierks A."/>
            <person name="Storesund J.E."/>
            <person name="Kallscheuer N."/>
            <person name="Luecker S."/>
            <person name="Lage O.M."/>
            <person name="Pohl T."/>
            <person name="Merkel B.J."/>
            <person name="Hornburger P."/>
            <person name="Mueller R.-W."/>
            <person name="Bruemmer F."/>
            <person name="Labrenz M."/>
            <person name="Spormann A.M."/>
            <person name="Op den Camp H."/>
            <person name="Overmann J."/>
            <person name="Amann R."/>
            <person name="Jetten M.S.M."/>
            <person name="Mascher T."/>
            <person name="Medema M.H."/>
            <person name="Devos D.P."/>
            <person name="Kaster A.-K."/>
            <person name="Ovreas L."/>
            <person name="Rohde M."/>
            <person name="Galperin M.Y."/>
            <person name="Jogler C."/>
        </authorList>
    </citation>
    <scope>NUCLEOTIDE SEQUENCE [LARGE SCALE GENOMIC DNA]</scope>
    <source>
        <strain evidence="2 3">K22_7</strain>
    </source>
</reference>
<evidence type="ECO:0008006" key="4">
    <source>
        <dbReference type="Google" id="ProtNLM"/>
    </source>
</evidence>
<dbReference type="KEGG" id="rlc:K227x_31960"/>
<evidence type="ECO:0000313" key="3">
    <source>
        <dbReference type="Proteomes" id="UP000318538"/>
    </source>
</evidence>
<evidence type="ECO:0000313" key="2">
    <source>
        <dbReference type="EMBL" id="QDT04799.1"/>
    </source>
</evidence>
<accession>A0A517NCD9</accession>
<gene>
    <name evidence="2" type="ORF">K227x_31960</name>
</gene>